<comment type="caution">
    <text evidence="2">The sequence shown here is derived from an EMBL/GenBank/DDBJ whole genome shotgun (WGS) entry which is preliminary data.</text>
</comment>
<organism evidence="2 3">
    <name type="scientific">Lactococcus lactis subsp. lactis A12</name>
    <dbReference type="NCBI Taxonomy" id="1137134"/>
    <lineage>
        <taxon>Bacteria</taxon>
        <taxon>Bacillati</taxon>
        <taxon>Bacillota</taxon>
        <taxon>Bacilli</taxon>
        <taxon>Lactobacillales</taxon>
        <taxon>Streptococcaceae</taxon>
        <taxon>Lactococcus</taxon>
    </lineage>
</organism>
<evidence type="ECO:0000313" key="3">
    <source>
        <dbReference type="Proteomes" id="UP000015361"/>
    </source>
</evidence>
<gene>
    <name evidence="2" type="ORF">O9U_09950</name>
</gene>
<dbReference type="RefSeq" id="WP_021722271.1">
    <property type="nucleotide sequence ID" value="NZ_CBLU010000006.1"/>
</dbReference>
<keyword evidence="1" id="KW-0812">Transmembrane</keyword>
<proteinExistence type="predicted"/>
<reference evidence="2 3" key="1">
    <citation type="journal article" date="2013" name="Appl. Environ. Microbiol.">
        <title>The Carbohydrate Metabolism Signature of Lactococcus lactis Strain A12 Reveals Its Sourdough Ecosystem Origin.</title>
        <authorList>
            <person name="Passerini D."/>
            <person name="Coddeville M."/>
            <person name="Le Bourgeois P."/>
            <person name="Loubiere P."/>
            <person name="Ritzenthaler P."/>
            <person name="Fontagne-Faucher C."/>
            <person name="Daveran-Mingot M.L."/>
            <person name="Cocaign-Bousquet M."/>
        </authorList>
    </citation>
    <scope>NUCLEOTIDE SEQUENCE [LARGE SCALE GENOMIC DNA]</scope>
    <source>
        <strain evidence="2 3">A12</strain>
    </source>
</reference>
<dbReference type="Proteomes" id="UP000015361">
    <property type="component" value="Unassembled WGS sequence"/>
</dbReference>
<dbReference type="AlphaFoldDB" id="S6EXT9"/>
<name>S6EXT9_LACLL</name>
<dbReference type="Pfam" id="PF16872">
    <property type="entry name" value="putAbiC"/>
    <property type="match status" value="1"/>
</dbReference>
<keyword evidence="1" id="KW-0472">Membrane</keyword>
<dbReference type="InterPro" id="IPR031709">
    <property type="entry name" value="PutAbiC"/>
</dbReference>
<accession>S6EXT9</accession>
<evidence type="ECO:0000313" key="2">
    <source>
        <dbReference type="EMBL" id="CDG04198.1"/>
    </source>
</evidence>
<sequence>MDILFLAQNFTSEFSDSELLSFAGDILSGLIGLLGAGLGVYGAYWVMQKQLKAENEQYRKDRIDNTFFNLLGLFQNVRDELDSSNLLVAINSYNSTEEENQKDKYYKALFESKKSDFIKDIEKFKVETQQFDEKSNSLINALEKSSCSSDVYIRKFNNLETEVESENTHIVFFNECTKDLIDFINDKKYRLTFEYEVNEEIIKECVENGFSNNKYYSGNYFRALYRCLKYIIDSDLKMEDKKFYSGVLRGVLSSKEMLLVFYNCMYFEKGEKFKELLEREENGKRIDFFGDKEDLKNLDKGNDLPFFSKKDLLFSKKDMQKLKELIKGN</sequence>
<protein>
    <submittedName>
        <fullName evidence="2">Phage abortive infection protein</fullName>
    </submittedName>
</protein>
<evidence type="ECO:0000256" key="1">
    <source>
        <dbReference type="SAM" id="Phobius"/>
    </source>
</evidence>
<feature type="transmembrane region" description="Helical" evidence="1">
    <location>
        <begin position="26"/>
        <end position="47"/>
    </location>
</feature>
<dbReference type="EMBL" id="CBLU010000006">
    <property type="protein sequence ID" value="CDG04198.1"/>
    <property type="molecule type" value="Genomic_DNA"/>
</dbReference>
<keyword evidence="1" id="KW-1133">Transmembrane helix</keyword>